<dbReference type="Proteomes" id="UP000007800">
    <property type="component" value="Unassembled WGS sequence"/>
</dbReference>
<dbReference type="AlphaFoldDB" id="C5LU40"/>
<feature type="non-terminal residue" evidence="2">
    <location>
        <position position="1"/>
    </location>
</feature>
<name>C5LU40_PERM5</name>
<gene>
    <name evidence="2" type="ORF">Pmar_PMAR027661</name>
</gene>
<dbReference type="GeneID" id="9051691"/>
<evidence type="ECO:0000313" key="3">
    <source>
        <dbReference type="Proteomes" id="UP000007800"/>
    </source>
</evidence>
<dbReference type="Pfam" id="PF00849">
    <property type="entry name" value="PseudoU_synth_2"/>
    <property type="match status" value="1"/>
</dbReference>
<dbReference type="Gene3D" id="3.30.2350.10">
    <property type="entry name" value="Pseudouridine synthase"/>
    <property type="match status" value="1"/>
</dbReference>
<dbReference type="EMBL" id="GG685424">
    <property type="protein sequence ID" value="EEQ99749.1"/>
    <property type="molecule type" value="Genomic_DNA"/>
</dbReference>
<dbReference type="PANTHER" id="PTHR21600:SF92">
    <property type="entry name" value="RIBOSOMAL LARGE SUBUNIT PSEUDOURIDINE SYNTHASE C"/>
    <property type="match status" value="1"/>
</dbReference>
<protein>
    <submittedName>
        <fullName evidence="2">Ribosomal pseudouridine synthase, putative</fullName>
    </submittedName>
</protein>
<accession>C5LU40</accession>
<dbReference type="InterPro" id="IPR020103">
    <property type="entry name" value="PsdUridine_synth_cat_dom_sf"/>
</dbReference>
<dbReference type="RefSeq" id="XP_002767032.1">
    <property type="nucleotide sequence ID" value="XM_002766986.1"/>
</dbReference>
<dbReference type="InterPro" id="IPR006145">
    <property type="entry name" value="PsdUridine_synth_RsuA/RluA"/>
</dbReference>
<proteinExistence type="predicted"/>
<keyword evidence="3" id="KW-1185">Reference proteome</keyword>
<dbReference type="InParanoid" id="C5LU40"/>
<dbReference type="OrthoDB" id="449450at2759"/>
<sequence length="64" mass="6886">TSAEIGSGPASSSAHSEYRVLERYEEGCTLMSVRITTGVTHQIRVHMAQGLGHPIVGDKKYTPS</sequence>
<dbReference type="SUPFAM" id="SSF55120">
    <property type="entry name" value="Pseudouridine synthase"/>
    <property type="match status" value="1"/>
</dbReference>
<evidence type="ECO:0000313" key="2">
    <source>
        <dbReference type="EMBL" id="EEQ99749.1"/>
    </source>
</evidence>
<feature type="non-terminal residue" evidence="2">
    <location>
        <position position="64"/>
    </location>
</feature>
<dbReference type="InterPro" id="IPR050188">
    <property type="entry name" value="RluA_PseudoU_synthase"/>
</dbReference>
<reference evidence="2 3" key="1">
    <citation type="submission" date="2008-07" db="EMBL/GenBank/DDBJ databases">
        <authorList>
            <person name="El-Sayed N."/>
            <person name="Caler E."/>
            <person name="Inman J."/>
            <person name="Amedeo P."/>
            <person name="Hass B."/>
            <person name="Wortman J."/>
        </authorList>
    </citation>
    <scope>NUCLEOTIDE SEQUENCE [LARGE SCALE GENOMIC DNA]</scope>
    <source>
        <strain evidence="3">ATCC 50983 / TXsc</strain>
    </source>
</reference>
<evidence type="ECO:0000259" key="1">
    <source>
        <dbReference type="Pfam" id="PF00849"/>
    </source>
</evidence>
<feature type="domain" description="Pseudouridine synthase RsuA/RluA-like" evidence="1">
    <location>
        <begin position="11"/>
        <end position="49"/>
    </location>
</feature>
<dbReference type="PANTHER" id="PTHR21600">
    <property type="entry name" value="MITOCHONDRIAL RNA PSEUDOURIDINE SYNTHASE"/>
    <property type="match status" value="1"/>
</dbReference>
<dbReference type="GO" id="GO:0000455">
    <property type="term" value="P:enzyme-directed rRNA pseudouridine synthesis"/>
    <property type="evidence" value="ECO:0007669"/>
    <property type="project" value="TreeGrafter"/>
</dbReference>
<organism evidence="3">
    <name type="scientific">Perkinsus marinus (strain ATCC 50983 / TXsc)</name>
    <dbReference type="NCBI Taxonomy" id="423536"/>
    <lineage>
        <taxon>Eukaryota</taxon>
        <taxon>Sar</taxon>
        <taxon>Alveolata</taxon>
        <taxon>Perkinsozoa</taxon>
        <taxon>Perkinsea</taxon>
        <taxon>Perkinsida</taxon>
        <taxon>Perkinsidae</taxon>
        <taxon>Perkinsus</taxon>
    </lineage>
</organism>
<dbReference type="GO" id="GO:0003723">
    <property type="term" value="F:RNA binding"/>
    <property type="evidence" value="ECO:0007669"/>
    <property type="project" value="InterPro"/>
</dbReference>
<dbReference type="GO" id="GO:0009982">
    <property type="term" value="F:pseudouridine synthase activity"/>
    <property type="evidence" value="ECO:0007669"/>
    <property type="project" value="InterPro"/>
</dbReference>